<dbReference type="Pfam" id="PF03795">
    <property type="entry name" value="YCII"/>
    <property type="match status" value="1"/>
</dbReference>
<reference evidence="2 3" key="1">
    <citation type="submission" date="2014-04" db="EMBL/GenBank/DDBJ databases">
        <authorList>
            <consortium name="DOE Joint Genome Institute"/>
            <person name="Kuo A."/>
            <person name="Martino E."/>
            <person name="Perotto S."/>
            <person name="Kohler A."/>
            <person name="Nagy L.G."/>
            <person name="Floudas D."/>
            <person name="Copeland A."/>
            <person name="Barry K.W."/>
            <person name="Cichocki N."/>
            <person name="Veneault-Fourrey C."/>
            <person name="LaButti K."/>
            <person name="Lindquist E.A."/>
            <person name="Lipzen A."/>
            <person name="Lundell T."/>
            <person name="Morin E."/>
            <person name="Murat C."/>
            <person name="Sun H."/>
            <person name="Tunlid A."/>
            <person name="Henrissat B."/>
            <person name="Grigoriev I.V."/>
            <person name="Hibbett D.S."/>
            <person name="Martin F."/>
            <person name="Nordberg H.P."/>
            <person name="Cantor M.N."/>
            <person name="Hua S.X."/>
        </authorList>
    </citation>
    <scope>NUCLEOTIDE SEQUENCE [LARGE SCALE GENOMIC DNA]</scope>
    <source>
        <strain evidence="2 3">Zn</strain>
    </source>
</reference>
<dbReference type="PANTHER" id="PTHR35174">
    <property type="entry name" value="BLL7171 PROTEIN-RELATED"/>
    <property type="match status" value="1"/>
</dbReference>
<keyword evidence="3" id="KW-1185">Reference proteome</keyword>
<gene>
    <name evidence="2" type="ORF">OIDMADRAFT_194830</name>
</gene>
<sequence length="144" mass="16141">MPRFVMFVRASVDSEGDVKPDPEDFEKMSSYNSSLVDAGILRFGEGLLSSSHDSYRITFHNSEPPTVLPGPFPYNELVCGMWVIKVKDATEALSWARKCPFKNGDRIELRRIAELEDFGDAVSPEVREKEAKMRGIVAELAKGE</sequence>
<reference evidence="3" key="2">
    <citation type="submission" date="2015-01" db="EMBL/GenBank/DDBJ databases">
        <title>Evolutionary Origins and Diversification of the Mycorrhizal Mutualists.</title>
        <authorList>
            <consortium name="DOE Joint Genome Institute"/>
            <consortium name="Mycorrhizal Genomics Consortium"/>
            <person name="Kohler A."/>
            <person name="Kuo A."/>
            <person name="Nagy L.G."/>
            <person name="Floudas D."/>
            <person name="Copeland A."/>
            <person name="Barry K.W."/>
            <person name="Cichocki N."/>
            <person name="Veneault-Fourrey C."/>
            <person name="LaButti K."/>
            <person name="Lindquist E.A."/>
            <person name="Lipzen A."/>
            <person name="Lundell T."/>
            <person name="Morin E."/>
            <person name="Murat C."/>
            <person name="Riley R."/>
            <person name="Ohm R."/>
            <person name="Sun H."/>
            <person name="Tunlid A."/>
            <person name="Henrissat B."/>
            <person name="Grigoriev I.V."/>
            <person name="Hibbett D.S."/>
            <person name="Martin F."/>
        </authorList>
    </citation>
    <scope>NUCLEOTIDE SEQUENCE [LARGE SCALE GENOMIC DNA]</scope>
    <source>
        <strain evidence="3">Zn</strain>
    </source>
</reference>
<evidence type="ECO:0000259" key="1">
    <source>
        <dbReference type="Pfam" id="PF03795"/>
    </source>
</evidence>
<protein>
    <recommendedName>
        <fullName evidence="1">YCII-related domain-containing protein</fullName>
    </recommendedName>
</protein>
<dbReference type="Proteomes" id="UP000054321">
    <property type="component" value="Unassembled WGS sequence"/>
</dbReference>
<dbReference type="InParanoid" id="A0A0C3HJA1"/>
<dbReference type="HOGENOM" id="CLU_130902_0_0_1"/>
<dbReference type="InterPro" id="IPR005545">
    <property type="entry name" value="YCII"/>
</dbReference>
<dbReference type="STRING" id="913774.A0A0C3HJA1"/>
<dbReference type="Gene3D" id="3.30.70.1060">
    <property type="entry name" value="Dimeric alpha+beta barrel"/>
    <property type="match status" value="1"/>
</dbReference>
<proteinExistence type="predicted"/>
<evidence type="ECO:0000313" key="3">
    <source>
        <dbReference type="Proteomes" id="UP000054321"/>
    </source>
</evidence>
<feature type="domain" description="YCII-related" evidence="1">
    <location>
        <begin position="7"/>
        <end position="114"/>
    </location>
</feature>
<dbReference type="EMBL" id="KN832874">
    <property type="protein sequence ID" value="KIN02437.1"/>
    <property type="molecule type" value="Genomic_DNA"/>
</dbReference>
<accession>A0A0C3HJA1</accession>
<dbReference type="PANTHER" id="PTHR35174:SF4">
    <property type="entry name" value="BLL7163 PROTEIN"/>
    <property type="match status" value="1"/>
</dbReference>
<dbReference type="AlphaFoldDB" id="A0A0C3HJA1"/>
<dbReference type="SUPFAM" id="SSF54909">
    <property type="entry name" value="Dimeric alpha+beta barrel"/>
    <property type="match status" value="1"/>
</dbReference>
<organism evidence="2 3">
    <name type="scientific">Oidiodendron maius (strain Zn)</name>
    <dbReference type="NCBI Taxonomy" id="913774"/>
    <lineage>
        <taxon>Eukaryota</taxon>
        <taxon>Fungi</taxon>
        <taxon>Dikarya</taxon>
        <taxon>Ascomycota</taxon>
        <taxon>Pezizomycotina</taxon>
        <taxon>Leotiomycetes</taxon>
        <taxon>Leotiomycetes incertae sedis</taxon>
        <taxon>Myxotrichaceae</taxon>
        <taxon>Oidiodendron</taxon>
    </lineage>
</organism>
<dbReference type="OrthoDB" id="3933054at2759"/>
<name>A0A0C3HJA1_OIDMZ</name>
<evidence type="ECO:0000313" key="2">
    <source>
        <dbReference type="EMBL" id="KIN02437.1"/>
    </source>
</evidence>
<dbReference type="InterPro" id="IPR011008">
    <property type="entry name" value="Dimeric_a/b-barrel"/>
</dbReference>